<keyword evidence="2 7" id="KW-0441">Lipid A biosynthesis</keyword>
<keyword evidence="4 7" id="KW-0677">Repeat</keyword>
<dbReference type="NCBIfam" id="NF002060">
    <property type="entry name" value="PRK00892.1"/>
    <property type="match status" value="1"/>
</dbReference>
<dbReference type="GO" id="GO:0103118">
    <property type="term" value="F:UDP-3-O-[(3R)-3-hydroxyacyl]-glucosamine N-acyltransferase activity"/>
    <property type="evidence" value="ECO:0007669"/>
    <property type="project" value="UniProtKB-EC"/>
</dbReference>
<evidence type="ECO:0000256" key="6">
    <source>
        <dbReference type="ARBA" id="ARBA00023315"/>
    </source>
</evidence>
<comment type="similarity">
    <text evidence="7">Belongs to the transferase hexapeptide repeat family. LpxD subfamily.</text>
</comment>
<keyword evidence="5 7" id="KW-0443">Lipid metabolism</keyword>
<dbReference type="InterPro" id="IPR020573">
    <property type="entry name" value="UDP_GlcNAc_AcTrfase_non-rep"/>
</dbReference>
<dbReference type="Proteomes" id="UP000076400">
    <property type="component" value="Unassembled WGS sequence"/>
</dbReference>
<dbReference type="Gene3D" id="2.160.10.10">
    <property type="entry name" value="Hexapeptide repeat proteins"/>
    <property type="match status" value="1"/>
</dbReference>
<dbReference type="InterPro" id="IPR007691">
    <property type="entry name" value="LpxD"/>
</dbReference>
<keyword evidence="1 7" id="KW-0444">Lipid biosynthesis</keyword>
<comment type="catalytic activity">
    <reaction evidence="7">
        <text>a UDP-3-O-[(3R)-3-hydroxyacyl]-alpha-D-glucosamine + a (3R)-hydroxyacyl-[ACP] = a UDP-2-N,3-O-bis[(3R)-3-hydroxyacyl]-alpha-D-glucosamine + holo-[ACP] + H(+)</text>
        <dbReference type="Rhea" id="RHEA:53836"/>
        <dbReference type="Rhea" id="RHEA-COMP:9685"/>
        <dbReference type="Rhea" id="RHEA-COMP:9945"/>
        <dbReference type="ChEBI" id="CHEBI:15378"/>
        <dbReference type="ChEBI" id="CHEBI:64479"/>
        <dbReference type="ChEBI" id="CHEBI:78827"/>
        <dbReference type="ChEBI" id="CHEBI:137740"/>
        <dbReference type="ChEBI" id="CHEBI:137748"/>
        <dbReference type="EC" id="2.3.1.191"/>
    </reaction>
</comment>
<proteinExistence type="inferred from homology"/>
<keyword evidence="3 7" id="KW-0808">Transferase</keyword>
<dbReference type="UniPathway" id="UPA00973"/>
<dbReference type="CDD" id="cd03352">
    <property type="entry name" value="LbH_LpxD"/>
    <property type="match status" value="1"/>
</dbReference>
<evidence type="ECO:0000259" key="9">
    <source>
        <dbReference type="Pfam" id="PF25087"/>
    </source>
</evidence>
<dbReference type="GO" id="GO:0016410">
    <property type="term" value="F:N-acyltransferase activity"/>
    <property type="evidence" value="ECO:0007669"/>
    <property type="project" value="InterPro"/>
</dbReference>
<evidence type="ECO:0000313" key="10">
    <source>
        <dbReference type="EMBL" id="KZD07189.1"/>
    </source>
</evidence>
<evidence type="ECO:0000313" key="11">
    <source>
        <dbReference type="Proteomes" id="UP000076400"/>
    </source>
</evidence>
<gene>
    <name evidence="7" type="primary">lpxD</name>
    <name evidence="10" type="ORF">AUP43_10355</name>
</gene>
<keyword evidence="6 7" id="KW-0012">Acyltransferase</keyword>
<dbReference type="GO" id="GO:0016020">
    <property type="term" value="C:membrane"/>
    <property type="evidence" value="ECO:0007669"/>
    <property type="project" value="GOC"/>
</dbReference>
<comment type="subunit">
    <text evidence="7">Homotrimer.</text>
</comment>
<dbReference type="InterPro" id="IPR001451">
    <property type="entry name" value="Hexapep"/>
</dbReference>
<organism evidence="10 11">
    <name type="scientific">Oceanibaculum pacificum</name>
    <dbReference type="NCBI Taxonomy" id="580166"/>
    <lineage>
        <taxon>Bacteria</taxon>
        <taxon>Pseudomonadati</taxon>
        <taxon>Pseudomonadota</taxon>
        <taxon>Alphaproteobacteria</taxon>
        <taxon>Rhodospirillales</taxon>
        <taxon>Oceanibaculaceae</taxon>
        <taxon>Oceanibaculum</taxon>
    </lineage>
</organism>
<accession>A0A154W121</accession>
<evidence type="ECO:0000256" key="4">
    <source>
        <dbReference type="ARBA" id="ARBA00022737"/>
    </source>
</evidence>
<reference evidence="10 11" key="1">
    <citation type="submission" date="2015-12" db="EMBL/GenBank/DDBJ databases">
        <title>Genome sequence of Oceanibaculum pacificum MCCC 1A02656.</title>
        <authorList>
            <person name="Lu L."/>
            <person name="Lai Q."/>
            <person name="Shao Z."/>
            <person name="Qian P."/>
        </authorList>
    </citation>
    <scope>NUCLEOTIDE SEQUENCE [LARGE SCALE GENOMIC DNA]</scope>
    <source>
        <strain evidence="10 11">MCCC 1A02656</strain>
    </source>
</reference>
<dbReference type="Pfam" id="PF00132">
    <property type="entry name" value="Hexapep"/>
    <property type="match status" value="1"/>
</dbReference>
<evidence type="ECO:0000256" key="5">
    <source>
        <dbReference type="ARBA" id="ARBA00023098"/>
    </source>
</evidence>
<dbReference type="GO" id="GO:0009245">
    <property type="term" value="P:lipid A biosynthetic process"/>
    <property type="evidence" value="ECO:0007669"/>
    <property type="project" value="UniProtKB-UniRule"/>
</dbReference>
<dbReference type="InterPro" id="IPR056729">
    <property type="entry name" value="GMPPB_C"/>
</dbReference>
<dbReference type="SUPFAM" id="SSF51161">
    <property type="entry name" value="Trimeric LpxA-like enzymes"/>
    <property type="match status" value="1"/>
</dbReference>
<dbReference type="NCBIfam" id="TIGR01853">
    <property type="entry name" value="lipid_A_lpxD"/>
    <property type="match status" value="1"/>
</dbReference>
<dbReference type="OrthoDB" id="9784739at2"/>
<dbReference type="Pfam" id="PF25087">
    <property type="entry name" value="GMPPB_C"/>
    <property type="match status" value="1"/>
</dbReference>
<comment type="pathway">
    <text evidence="7">Bacterial outer membrane biogenesis; LPS lipid A biosynthesis.</text>
</comment>
<name>A0A154W121_9PROT</name>
<evidence type="ECO:0000256" key="2">
    <source>
        <dbReference type="ARBA" id="ARBA00022556"/>
    </source>
</evidence>
<keyword evidence="11" id="KW-1185">Reference proteome</keyword>
<dbReference type="AlphaFoldDB" id="A0A154W121"/>
<dbReference type="PANTHER" id="PTHR43378:SF2">
    <property type="entry name" value="UDP-3-O-ACYLGLUCOSAMINE N-ACYLTRANSFERASE 1, MITOCHONDRIAL-RELATED"/>
    <property type="match status" value="1"/>
</dbReference>
<dbReference type="EMBL" id="LPXN01000118">
    <property type="protein sequence ID" value="KZD07189.1"/>
    <property type="molecule type" value="Genomic_DNA"/>
</dbReference>
<comment type="function">
    <text evidence="7">Catalyzes the N-acylation of UDP-3-O-acylglucosamine using 3-hydroxyacyl-ACP as the acyl donor. Is involved in the biosynthesis of lipid A, a phosphorylated glycolipid that anchors the lipopolysaccharide to the outer membrane of the cell.</text>
</comment>
<dbReference type="PANTHER" id="PTHR43378">
    <property type="entry name" value="UDP-3-O-ACYLGLUCOSAMINE N-ACYLTRANSFERASE"/>
    <property type="match status" value="1"/>
</dbReference>
<evidence type="ECO:0000256" key="7">
    <source>
        <dbReference type="HAMAP-Rule" id="MF_00523"/>
    </source>
</evidence>
<dbReference type="HAMAP" id="MF_00523">
    <property type="entry name" value="LpxD"/>
    <property type="match status" value="1"/>
</dbReference>
<feature type="active site" description="Proton acceptor" evidence="7">
    <location>
        <position position="251"/>
    </location>
</feature>
<protein>
    <recommendedName>
        <fullName evidence="7">UDP-3-O-acylglucosamine N-acyltransferase</fullName>
        <ecNumber evidence="7">2.3.1.191</ecNumber>
    </recommendedName>
</protein>
<dbReference type="Pfam" id="PF04613">
    <property type="entry name" value="LpxD"/>
    <property type="match status" value="1"/>
</dbReference>
<feature type="domain" description="UDP-3-O-[3-hydroxymyristoyl] glucosamine N-acyltransferase non-repeat region" evidence="8">
    <location>
        <begin position="34"/>
        <end position="101"/>
    </location>
</feature>
<dbReference type="EC" id="2.3.1.191" evidence="7"/>
<evidence type="ECO:0000259" key="8">
    <source>
        <dbReference type="Pfam" id="PF04613"/>
    </source>
</evidence>
<feature type="domain" description="Mannose-1-phosphate guanyltransferase C-terminal" evidence="9">
    <location>
        <begin position="114"/>
        <end position="226"/>
    </location>
</feature>
<dbReference type="InterPro" id="IPR011004">
    <property type="entry name" value="Trimer_LpxA-like_sf"/>
</dbReference>
<dbReference type="Gene3D" id="3.40.1390.10">
    <property type="entry name" value="MurE/MurF, N-terminal domain"/>
    <property type="match status" value="1"/>
</dbReference>
<dbReference type="STRING" id="580166.AUP43_10355"/>
<dbReference type="RefSeq" id="WP_067557219.1">
    <property type="nucleotide sequence ID" value="NZ_LPXN01000118.1"/>
</dbReference>
<evidence type="ECO:0000256" key="1">
    <source>
        <dbReference type="ARBA" id="ARBA00022516"/>
    </source>
</evidence>
<evidence type="ECO:0000256" key="3">
    <source>
        <dbReference type="ARBA" id="ARBA00022679"/>
    </source>
</evidence>
<sequence>MADPRFFLTTPPKTLAELAGIAEAKLADGTNPDQLIADVATLETAGPEHIAFIANRRYVRAFTESKAGAFLVEPTLVERAPAGMAVLVCDKPRRAFARIAAAFHPEETPEATIHPTALIDPSARIGRDVGIEAHVVIAANVSIGDGCRIGANTVIERGVELGAGCVIGNNATLSYCLIGARVQIASGAVIGNTGFGYDLDASGRTKVPHLGRVIIEDDVEIGANTTIDRGSGPDTVIGRGTVIDNLVMIAHNVRIGRGCILVAQAGVAGSSILGDYVTLAGQVGVANHSTIGDRAVIAGKSGVLSHVPAGAVYAGYPAMPIREWRRLVGQQRLAYKGKGSKDE</sequence>
<comment type="caution">
    <text evidence="10">The sequence shown here is derived from an EMBL/GenBank/DDBJ whole genome shotgun (WGS) entry which is preliminary data.</text>
</comment>